<feature type="region of interest" description="Disordered" evidence="1">
    <location>
        <begin position="1"/>
        <end position="25"/>
    </location>
</feature>
<proteinExistence type="predicted"/>
<name>A0A2S2QNI9_9HEMI</name>
<feature type="compositionally biased region" description="Polar residues" evidence="1">
    <location>
        <begin position="11"/>
        <end position="21"/>
    </location>
</feature>
<dbReference type="EMBL" id="GGMS01010123">
    <property type="protein sequence ID" value="MBY79326.1"/>
    <property type="molecule type" value="Transcribed_RNA"/>
</dbReference>
<evidence type="ECO:0000256" key="1">
    <source>
        <dbReference type="SAM" id="MobiDB-lite"/>
    </source>
</evidence>
<sequence length="128" mass="14875">MLRRKKKKNDQNVGGKSNLKGSQGDLRMKHVRHALFIDVLDFTHFQPPPGTFSRSRFVRAYRLVRQRRRRRRSRGRSGHGIGGGAVRSRRPRKRLCDAVVIELRRNTTPPAARRPLDALLLFRRLACL</sequence>
<gene>
    <name evidence="2" type="ORF">g.97360</name>
</gene>
<feature type="region of interest" description="Disordered" evidence="1">
    <location>
        <begin position="66"/>
        <end position="89"/>
    </location>
</feature>
<evidence type="ECO:0000313" key="2">
    <source>
        <dbReference type="EMBL" id="MBY79326.1"/>
    </source>
</evidence>
<protein>
    <submittedName>
        <fullName evidence="2">Uncharacterized protein</fullName>
    </submittedName>
</protein>
<organism evidence="2">
    <name type="scientific">Sipha flava</name>
    <name type="common">yellow sugarcane aphid</name>
    <dbReference type="NCBI Taxonomy" id="143950"/>
    <lineage>
        <taxon>Eukaryota</taxon>
        <taxon>Metazoa</taxon>
        <taxon>Ecdysozoa</taxon>
        <taxon>Arthropoda</taxon>
        <taxon>Hexapoda</taxon>
        <taxon>Insecta</taxon>
        <taxon>Pterygota</taxon>
        <taxon>Neoptera</taxon>
        <taxon>Paraneoptera</taxon>
        <taxon>Hemiptera</taxon>
        <taxon>Sternorrhyncha</taxon>
        <taxon>Aphidomorpha</taxon>
        <taxon>Aphidoidea</taxon>
        <taxon>Aphididae</taxon>
        <taxon>Sipha</taxon>
    </lineage>
</organism>
<dbReference type="AlphaFoldDB" id="A0A2S2QNI9"/>
<accession>A0A2S2QNI9</accession>
<feature type="compositionally biased region" description="Basic residues" evidence="1">
    <location>
        <begin position="66"/>
        <end position="77"/>
    </location>
</feature>
<reference evidence="2" key="1">
    <citation type="submission" date="2018-04" db="EMBL/GenBank/DDBJ databases">
        <title>Transcriptome assembly of Sipha flava.</title>
        <authorList>
            <person name="Scully E.D."/>
            <person name="Geib S.M."/>
            <person name="Palmer N.A."/>
            <person name="Koch K."/>
            <person name="Bradshaw J."/>
            <person name="Heng-Moss T."/>
            <person name="Sarath G."/>
        </authorList>
    </citation>
    <scope>NUCLEOTIDE SEQUENCE</scope>
</reference>